<dbReference type="GO" id="GO:0005634">
    <property type="term" value="C:nucleus"/>
    <property type="evidence" value="ECO:0007669"/>
    <property type="project" value="UniProtKB-SubCell"/>
</dbReference>
<evidence type="ECO:0000313" key="9">
    <source>
        <dbReference type="Proteomes" id="UP000037460"/>
    </source>
</evidence>
<dbReference type="PROSITE" id="PS00027">
    <property type="entry name" value="HOMEOBOX_1"/>
    <property type="match status" value="1"/>
</dbReference>
<evidence type="ECO:0000256" key="4">
    <source>
        <dbReference type="PROSITE-ProRule" id="PRU00108"/>
    </source>
</evidence>
<proteinExistence type="predicted"/>
<dbReference type="InterPro" id="IPR017970">
    <property type="entry name" value="Homeobox_CS"/>
</dbReference>
<dbReference type="GO" id="GO:0000981">
    <property type="term" value="F:DNA-binding transcription factor activity, RNA polymerase II-specific"/>
    <property type="evidence" value="ECO:0007669"/>
    <property type="project" value="InterPro"/>
</dbReference>
<feature type="compositionally biased region" description="Acidic residues" evidence="6">
    <location>
        <begin position="288"/>
        <end position="300"/>
    </location>
</feature>
<dbReference type="EMBL" id="JWZX01001874">
    <property type="protein sequence ID" value="KOO32001.1"/>
    <property type="molecule type" value="Genomic_DNA"/>
</dbReference>
<evidence type="ECO:0000256" key="2">
    <source>
        <dbReference type="ARBA" id="ARBA00023155"/>
    </source>
</evidence>
<comment type="subcellular location">
    <subcellularLocation>
        <location evidence="4 5">Nucleus</location>
    </subcellularLocation>
</comment>
<dbReference type="PROSITE" id="PS50071">
    <property type="entry name" value="HOMEOBOX_2"/>
    <property type="match status" value="1"/>
</dbReference>
<evidence type="ECO:0000256" key="1">
    <source>
        <dbReference type="ARBA" id="ARBA00023125"/>
    </source>
</evidence>
<evidence type="ECO:0000256" key="5">
    <source>
        <dbReference type="RuleBase" id="RU000682"/>
    </source>
</evidence>
<keyword evidence="2 4" id="KW-0371">Homeobox</keyword>
<dbReference type="PANTHER" id="PTHR24327">
    <property type="entry name" value="HOMEOBOX PROTEIN"/>
    <property type="match status" value="1"/>
</dbReference>
<sequence length="377" mass="41709">MPFPHHPAFDQFAPNLFAPISLKPAEPERLTDRLTPPISPHGSPPRAVSLSGAGPQLFQSVKSSTVVQPPPTVLTSMTEQQQKKMFSASMANTTMQSGDILQPTALLEEQKRLMLFGASMMLNTMIQSGDLFLQPNGLSEEQKKSLLFGTSMMANTMPFSALPQMKRMAESQSTAKLETSWPKPEDTTPAYVTPYTTNACWAKPEEDTTAANMAVIEDFVTDIGDVMDVLTMMEGDDKPEPNASAYSGLDSGLFPKLDYEASMCSDDSHDTQLAMRHVAVLAVPADQQDQDDAEEEEEDAHEGLSKKKRRAPMAMPRWSVSHEQKLLLEEFFAAVPMPSRAARTALAEQLGVSSQQVKVWFRNQRQRTRLAQRKTKS</sequence>
<evidence type="ECO:0000256" key="6">
    <source>
        <dbReference type="SAM" id="MobiDB-lite"/>
    </source>
</evidence>
<dbReference type="CDD" id="cd00086">
    <property type="entry name" value="homeodomain"/>
    <property type="match status" value="1"/>
</dbReference>
<dbReference type="PANTHER" id="PTHR24327:SF41">
    <property type="entry name" value="BRAIN-SPECIFIC HOMEOBOX PROTEIN"/>
    <property type="match status" value="1"/>
</dbReference>
<gene>
    <name evidence="8" type="ORF">Ctob_014207</name>
</gene>
<keyword evidence="9" id="KW-1185">Reference proteome</keyword>
<feature type="domain" description="Homeobox" evidence="7">
    <location>
        <begin position="311"/>
        <end position="371"/>
    </location>
</feature>
<name>A0A0M0JZE0_9EUKA</name>
<dbReference type="InterPro" id="IPR001356">
    <property type="entry name" value="HD"/>
</dbReference>
<evidence type="ECO:0000256" key="3">
    <source>
        <dbReference type="ARBA" id="ARBA00023242"/>
    </source>
</evidence>
<dbReference type="GO" id="GO:0000978">
    <property type="term" value="F:RNA polymerase II cis-regulatory region sequence-specific DNA binding"/>
    <property type="evidence" value="ECO:0007669"/>
    <property type="project" value="TreeGrafter"/>
</dbReference>
<dbReference type="SUPFAM" id="SSF46689">
    <property type="entry name" value="Homeodomain-like"/>
    <property type="match status" value="1"/>
</dbReference>
<feature type="DNA-binding region" description="Homeobox" evidence="4">
    <location>
        <begin position="313"/>
        <end position="372"/>
    </location>
</feature>
<dbReference type="Gene3D" id="1.10.10.60">
    <property type="entry name" value="Homeodomain-like"/>
    <property type="match status" value="1"/>
</dbReference>
<evidence type="ECO:0000313" key="8">
    <source>
        <dbReference type="EMBL" id="KOO32001.1"/>
    </source>
</evidence>
<feature type="region of interest" description="Disordered" evidence="6">
    <location>
        <begin position="285"/>
        <end position="316"/>
    </location>
</feature>
<keyword evidence="1 4" id="KW-0238">DNA-binding</keyword>
<dbReference type="AlphaFoldDB" id="A0A0M0JZE0"/>
<dbReference type="SMART" id="SM00389">
    <property type="entry name" value="HOX"/>
    <property type="match status" value="1"/>
</dbReference>
<comment type="caution">
    <text evidence="8">The sequence shown here is derived from an EMBL/GenBank/DDBJ whole genome shotgun (WGS) entry which is preliminary data.</text>
</comment>
<protein>
    <recommendedName>
        <fullName evidence="7">Homeobox domain-containing protein</fullName>
    </recommendedName>
</protein>
<dbReference type="InterPro" id="IPR009057">
    <property type="entry name" value="Homeodomain-like_sf"/>
</dbReference>
<feature type="region of interest" description="Disordered" evidence="6">
    <location>
        <begin position="30"/>
        <end position="52"/>
    </location>
</feature>
<reference evidence="9" key="1">
    <citation type="journal article" date="2015" name="PLoS Genet.">
        <title>Genome Sequence and Transcriptome Analyses of Chrysochromulina tobin: Metabolic Tools for Enhanced Algal Fitness in the Prominent Order Prymnesiales (Haptophyceae).</title>
        <authorList>
            <person name="Hovde B.T."/>
            <person name="Deodato C.R."/>
            <person name="Hunsperger H.M."/>
            <person name="Ryken S.A."/>
            <person name="Yost W."/>
            <person name="Jha R.K."/>
            <person name="Patterson J."/>
            <person name="Monnat R.J. Jr."/>
            <person name="Barlow S.B."/>
            <person name="Starkenburg S.R."/>
            <person name="Cattolico R.A."/>
        </authorList>
    </citation>
    <scope>NUCLEOTIDE SEQUENCE</scope>
    <source>
        <strain evidence="9">CCMP291</strain>
    </source>
</reference>
<dbReference type="Pfam" id="PF00046">
    <property type="entry name" value="Homeodomain"/>
    <property type="match status" value="1"/>
</dbReference>
<dbReference type="Proteomes" id="UP000037460">
    <property type="component" value="Unassembled WGS sequence"/>
</dbReference>
<dbReference type="OrthoDB" id="6159439at2759"/>
<organism evidence="8 9">
    <name type="scientific">Chrysochromulina tobinii</name>
    <dbReference type="NCBI Taxonomy" id="1460289"/>
    <lineage>
        <taxon>Eukaryota</taxon>
        <taxon>Haptista</taxon>
        <taxon>Haptophyta</taxon>
        <taxon>Prymnesiophyceae</taxon>
        <taxon>Prymnesiales</taxon>
        <taxon>Chrysochromulinaceae</taxon>
        <taxon>Chrysochromulina</taxon>
    </lineage>
</organism>
<evidence type="ECO:0000259" key="7">
    <source>
        <dbReference type="PROSITE" id="PS50071"/>
    </source>
</evidence>
<keyword evidence="3 4" id="KW-0539">Nucleus</keyword>
<dbReference type="InterPro" id="IPR050460">
    <property type="entry name" value="Distal-less_Homeobox_TF"/>
</dbReference>
<accession>A0A0M0JZE0</accession>